<dbReference type="Proteomes" id="UP000287651">
    <property type="component" value="Unassembled WGS sequence"/>
</dbReference>
<comment type="caution">
    <text evidence="1">The sequence shown here is derived from an EMBL/GenBank/DDBJ whole genome shotgun (WGS) entry which is preliminary data.</text>
</comment>
<dbReference type="EMBL" id="AMZH03012486">
    <property type="protein sequence ID" value="RRT50937.1"/>
    <property type="molecule type" value="Genomic_DNA"/>
</dbReference>
<dbReference type="AlphaFoldDB" id="A0A426YGY0"/>
<sequence length="77" mass="8673">MEMRQACVRVETYHAIVACCMVRMSVLGPHDAKKMLPSPGHESWKHSPQEWVCGAAIESVCVRVLDLHPQDHTYTPS</sequence>
<organism evidence="1 2">
    <name type="scientific">Ensete ventricosum</name>
    <name type="common">Abyssinian banana</name>
    <name type="synonym">Musa ensete</name>
    <dbReference type="NCBI Taxonomy" id="4639"/>
    <lineage>
        <taxon>Eukaryota</taxon>
        <taxon>Viridiplantae</taxon>
        <taxon>Streptophyta</taxon>
        <taxon>Embryophyta</taxon>
        <taxon>Tracheophyta</taxon>
        <taxon>Spermatophyta</taxon>
        <taxon>Magnoliopsida</taxon>
        <taxon>Liliopsida</taxon>
        <taxon>Zingiberales</taxon>
        <taxon>Musaceae</taxon>
        <taxon>Ensete</taxon>
    </lineage>
</organism>
<protein>
    <submittedName>
        <fullName evidence="1">Uncharacterized protein</fullName>
    </submittedName>
</protein>
<proteinExistence type="predicted"/>
<evidence type="ECO:0000313" key="1">
    <source>
        <dbReference type="EMBL" id="RRT50937.1"/>
    </source>
</evidence>
<reference evidence="1 2" key="1">
    <citation type="journal article" date="2014" name="Agronomy (Basel)">
        <title>A Draft Genome Sequence for Ensete ventricosum, the Drought-Tolerant Tree Against Hunger.</title>
        <authorList>
            <person name="Harrison J."/>
            <person name="Moore K.A."/>
            <person name="Paszkiewicz K."/>
            <person name="Jones T."/>
            <person name="Grant M."/>
            <person name="Ambacheew D."/>
            <person name="Muzemil S."/>
            <person name="Studholme D.J."/>
        </authorList>
    </citation>
    <scope>NUCLEOTIDE SEQUENCE [LARGE SCALE GENOMIC DNA]</scope>
</reference>
<gene>
    <name evidence="1" type="ORF">B296_00042918</name>
</gene>
<name>A0A426YGY0_ENSVE</name>
<accession>A0A426YGY0</accession>
<evidence type="ECO:0000313" key="2">
    <source>
        <dbReference type="Proteomes" id="UP000287651"/>
    </source>
</evidence>